<dbReference type="PANTHER" id="PTHR39324">
    <property type="entry name" value="CALCIUM DODECIN"/>
    <property type="match status" value="1"/>
</dbReference>
<dbReference type="EMBL" id="LNQE01001517">
    <property type="protein sequence ID" value="KUG16031.1"/>
    <property type="molecule type" value="Genomic_DNA"/>
</dbReference>
<dbReference type="Gene3D" id="3.30.1660.10">
    <property type="entry name" value="Flavin-binding protein dodecin"/>
    <property type="match status" value="1"/>
</dbReference>
<dbReference type="InterPro" id="IPR025543">
    <property type="entry name" value="Dodecin-like"/>
</dbReference>
<dbReference type="AlphaFoldDB" id="A0A0W8F576"/>
<evidence type="ECO:0000313" key="1">
    <source>
        <dbReference type="EMBL" id="KUG16031.1"/>
    </source>
</evidence>
<name>A0A0W8F576_9ZZZZ</name>
<proteinExistence type="predicted"/>
<dbReference type="InterPro" id="IPR036694">
    <property type="entry name" value="Dodecin-like_sf"/>
</dbReference>
<sequence>MKDMTGDVYKVIELVGTSTTSWEDAVKTVVDRATKTLRDLRIAEVKELDVRLDNGKIAEYRAKVRLSFKYEGESD</sequence>
<reference evidence="1" key="1">
    <citation type="journal article" date="2015" name="Proc. Natl. Acad. Sci. U.S.A.">
        <title>Networks of energetic and metabolic interactions define dynamics in microbial communities.</title>
        <authorList>
            <person name="Embree M."/>
            <person name="Liu J.K."/>
            <person name="Al-Bassam M.M."/>
            <person name="Zengler K."/>
        </authorList>
    </citation>
    <scope>NUCLEOTIDE SEQUENCE</scope>
</reference>
<comment type="caution">
    <text evidence="1">The sequence shown here is derived from an EMBL/GenBank/DDBJ whole genome shotgun (WGS) entry which is preliminary data.</text>
</comment>
<dbReference type="Pfam" id="PF07311">
    <property type="entry name" value="Dodecin"/>
    <property type="match status" value="1"/>
</dbReference>
<protein>
    <submittedName>
        <fullName evidence="1">Dodecin</fullName>
    </submittedName>
</protein>
<gene>
    <name evidence="1" type="ORF">ASZ90_014362</name>
</gene>
<dbReference type="InterPro" id="IPR009923">
    <property type="entry name" value="Dodecin"/>
</dbReference>
<organism evidence="1">
    <name type="scientific">hydrocarbon metagenome</name>
    <dbReference type="NCBI Taxonomy" id="938273"/>
    <lineage>
        <taxon>unclassified sequences</taxon>
        <taxon>metagenomes</taxon>
        <taxon>ecological metagenomes</taxon>
    </lineage>
</organism>
<dbReference type="PANTHER" id="PTHR39324:SF1">
    <property type="entry name" value="CALCIUM DODECIN"/>
    <property type="match status" value="1"/>
</dbReference>
<accession>A0A0W8F576</accession>
<dbReference type="SUPFAM" id="SSF89807">
    <property type="entry name" value="Dodecin-like"/>
    <property type="match status" value="1"/>
</dbReference>